<gene>
    <name evidence="1" type="ORF">Hyperionvirus4_91</name>
</gene>
<accession>A0A3G5A7A0</accession>
<evidence type="ECO:0000313" key="1">
    <source>
        <dbReference type="EMBL" id="AYV83126.1"/>
    </source>
</evidence>
<sequence>MAFDRADITLFVTGLLTAKEVLCYSRINRLCCSVINDGHSSNQIWGMLKNRDLSAVVDLVSAAVFLPLTVTAKKRYFEYSIILNGRAIRGYRTDVIKFSRKSVTKDYRGCLLKNGTPVDDLGLAVLNGLIALGWDTHFYKRGFTFHEVSIAAQDMLWVSAPNHPRSCLDNIDSCVGQWLLSWIREGVIGRGKYYYSAYNIIPPTSDQIYNCFFHLIDEVDGAYAQQISRIYTTISGKRVALFRARAPAGIL</sequence>
<protein>
    <submittedName>
        <fullName evidence="1">Uncharacterized protein</fullName>
    </submittedName>
</protein>
<reference evidence="1" key="1">
    <citation type="submission" date="2018-10" db="EMBL/GenBank/DDBJ databases">
        <title>Hidden diversity of soil giant viruses.</title>
        <authorList>
            <person name="Schulz F."/>
            <person name="Alteio L."/>
            <person name="Goudeau D."/>
            <person name="Ryan E.M."/>
            <person name="Malmstrom R.R."/>
            <person name="Blanchard J."/>
            <person name="Woyke T."/>
        </authorList>
    </citation>
    <scope>NUCLEOTIDE SEQUENCE</scope>
    <source>
        <strain evidence="1">HYV1</strain>
    </source>
</reference>
<dbReference type="EMBL" id="MK072386">
    <property type="protein sequence ID" value="AYV83126.1"/>
    <property type="molecule type" value="Genomic_DNA"/>
</dbReference>
<name>A0A3G5A7A0_9VIRU</name>
<proteinExistence type="predicted"/>
<organism evidence="1">
    <name type="scientific">Hyperionvirus sp</name>
    <dbReference type="NCBI Taxonomy" id="2487770"/>
    <lineage>
        <taxon>Viruses</taxon>
        <taxon>Varidnaviria</taxon>
        <taxon>Bamfordvirae</taxon>
        <taxon>Nucleocytoviricota</taxon>
        <taxon>Megaviricetes</taxon>
        <taxon>Imitervirales</taxon>
        <taxon>Mimiviridae</taxon>
        <taxon>Klosneuvirinae</taxon>
    </lineage>
</organism>